<dbReference type="InterPro" id="IPR050832">
    <property type="entry name" value="Bact_Acetyltransf"/>
</dbReference>
<name>A0ABT1ZID1_9MICO</name>
<dbReference type="Gene3D" id="3.40.630.30">
    <property type="match status" value="1"/>
</dbReference>
<evidence type="ECO:0000313" key="4">
    <source>
        <dbReference type="EMBL" id="MCS0500451.1"/>
    </source>
</evidence>
<keyword evidence="1" id="KW-0808">Transferase</keyword>
<protein>
    <submittedName>
        <fullName evidence="4">GNAT family N-acetyltransferase</fullName>
    </submittedName>
</protein>
<evidence type="ECO:0000256" key="1">
    <source>
        <dbReference type="ARBA" id="ARBA00022679"/>
    </source>
</evidence>
<proteinExistence type="predicted"/>
<evidence type="ECO:0000313" key="5">
    <source>
        <dbReference type="Proteomes" id="UP001205337"/>
    </source>
</evidence>
<dbReference type="CDD" id="cd04301">
    <property type="entry name" value="NAT_SF"/>
    <property type="match status" value="1"/>
</dbReference>
<dbReference type="PANTHER" id="PTHR43877:SF1">
    <property type="entry name" value="ACETYLTRANSFERASE"/>
    <property type="match status" value="1"/>
</dbReference>
<dbReference type="Proteomes" id="UP001205337">
    <property type="component" value="Unassembled WGS sequence"/>
</dbReference>
<comment type="caution">
    <text evidence="4">The sequence shown here is derived from an EMBL/GenBank/DDBJ whole genome shotgun (WGS) entry which is preliminary data.</text>
</comment>
<organism evidence="4 5">
    <name type="scientific">Protaetiibacter mangrovi</name>
    <dbReference type="NCBI Taxonomy" id="2970926"/>
    <lineage>
        <taxon>Bacteria</taxon>
        <taxon>Bacillati</taxon>
        <taxon>Actinomycetota</taxon>
        <taxon>Actinomycetes</taxon>
        <taxon>Micrococcales</taxon>
        <taxon>Microbacteriaceae</taxon>
        <taxon>Protaetiibacter</taxon>
    </lineage>
</organism>
<dbReference type="InterPro" id="IPR016181">
    <property type="entry name" value="Acyl_CoA_acyltransferase"/>
</dbReference>
<dbReference type="PROSITE" id="PS51186">
    <property type="entry name" value="GNAT"/>
    <property type="match status" value="1"/>
</dbReference>
<evidence type="ECO:0000259" key="3">
    <source>
        <dbReference type="PROSITE" id="PS51186"/>
    </source>
</evidence>
<feature type="domain" description="N-acetyltransferase" evidence="3">
    <location>
        <begin position="3"/>
        <end position="160"/>
    </location>
</feature>
<reference evidence="4 5" key="1">
    <citation type="submission" date="2022-08" db="EMBL/GenBank/DDBJ databases">
        <authorList>
            <person name="Li F."/>
        </authorList>
    </citation>
    <scope>NUCLEOTIDE SEQUENCE [LARGE SCALE GENOMIC DNA]</scope>
    <source>
        <strain evidence="4 5">10F1B-8-1</strain>
    </source>
</reference>
<dbReference type="PANTHER" id="PTHR43877">
    <property type="entry name" value="AMINOALKYLPHOSPHONATE N-ACETYLTRANSFERASE-RELATED-RELATED"/>
    <property type="match status" value="1"/>
</dbReference>
<keyword evidence="2" id="KW-0012">Acyltransferase</keyword>
<dbReference type="Pfam" id="PF00583">
    <property type="entry name" value="Acetyltransf_1"/>
    <property type="match status" value="1"/>
</dbReference>
<gene>
    <name evidence="4" type="ORF">NUH29_12920</name>
</gene>
<sequence length="161" mass="17471">MSELIRPAVAADAERIVDIWAAGWRDGHLADAPPELLAHRTREAFVPRVAAALDRTRVAEIDGAIAGFTMLHGDEVDQVYVDAAFRGSGVASRLLRDAAEQVRADGHAVPWLAVAVGNARARRFYEREGWTDAGGFSYDAEIGEGGSLPFPCRRMELREGA</sequence>
<dbReference type="SUPFAM" id="SSF55729">
    <property type="entry name" value="Acyl-CoA N-acyltransferases (Nat)"/>
    <property type="match status" value="1"/>
</dbReference>
<accession>A0ABT1ZID1</accession>
<dbReference type="EMBL" id="JANTHX010000008">
    <property type="protein sequence ID" value="MCS0500451.1"/>
    <property type="molecule type" value="Genomic_DNA"/>
</dbReference>
<dbReference type="RefSeq" id="WP_258799618.1">
    <property type="nucleotide sequence ID" value="NZ_JANTHX010000008.1"/>
</dbReference>
<evidence type="ECO:0000256" key="2">
    <source>
        <dbReference type="ARBA" id="ARBA00023315"/>
    </source>
</evidence>
<keyword evidence="5" id="KW-1185">Reference proteome</keyword>
<dbReference type="InterPro" id="IPR000182">
    <property type="entry name" value="GNAT_dom"/>
</dbReference>